<evidence type="ECO:0000256" key="4">
    <source>
        <dbReference type="ARBA" id="ARBA00022490"/>
    </source>
</evidence>
<feature type="region of interest" description="Disordered" evidence="9">
    <location>
        <begin position="302"/>
        <end position="324"/>
    </location>
</feature>
<feature type="repeat" description="TPR" evidence="8">
    <location>
        <begin position="580"/>
        <end position="613"/>
    </location>
</feature>
<evidence type="ECO:0000256" key="2">
    <source>
        <dbReference type="ARBA" id="ARBA00004496"/>
    </source>
</evidence>
<keyword evidence="11" id="KW-1185">Reference proteome</keyword>
<feature type="region of interest" description="Disordered" evidence="9">
    <location>
        <begin position="12"/>
        <end position="48"/>
    </location>
</feature>
<evidence type="ECO:0000256" key="7">
    <source>
        <dbReference type="ARBA" id="ARBA00023140"/>
    </source>
</evidence>
<evidence type="ECO:0000256" key="8">
    <source>
        <dbReference type="PROSITE-ProRule" id="PRU00339"/>
    </source>
</evidence>
<comment type="subcellular location">
    <subcellularLocation>
        <location evidence="2">Cytoplasm</location>
    </subcellularLocation>
    <subcellularLocation>
        <location evidence="1">Peroxisome</location>
    </subcellularLocation>
</comment>
<dbReference type="GO" id="GO:0005829">
    <property type="term" value="C:cytosol"/>
    <property type="evidence" value="ECO:0007669"/>
    <property type="project" value="TreeGrafter"/>
</dbReference>
<dbReference type="InterPro" id="IPR019734">
    <property type="entry name" value="TPR_rpt"/>
</dbReference>
<feature type="region of interest" description="Disordered" evidence="9">
    <location>
        <begin position="94"/>
        <end position="119"/>
    </location>
</feature>
<dbReference type="Pfam" id="PF13181">
    <property type="entry name" value="TPR_8"/>
    <property type="match status" value="1"/>
</dbReference>
<feature type="region of interest" description="Disordered" evidence="9">
    <location>
        <begin position="336"/>
        <end position="358"/>
    </location>
</feature>
<dbReference type="InterPro" id="IPR024111">
    <property type="entry name" value="PEX5/PEX5L"/>
</dbReference>
<dbReference type="Gene3D" id="1.25.40.10">
    <property type="entry name" value="Tetratricopeptide repeat domain"/>
    <property type="match status" value="1"/>
</dbReference>
<sequence length="734" mass="80383">MSLPLLVNGAECGPSNPLQGLSKRFDQDRGIQQDQFGAGRAGSSKETFRSQYAPAPGVDQDAARFFSAGPSPAPALSAAPSSFDLSALHRNLPGAQFHSAPPTAAHMQSPMQSPPLQSVGPAAWAADFLQQQPGQQSASHLLAGKGVERQATPLSREHNMSPLTQSAPGAFVPAMTWSPMHNTQFAPMTGVQQQGIPQMQASQIDAAKWDQEFRSQELSLNSAASVPSAPVNAEATETASRARAAHEADELARTAGLLLDTVQGETNPKFKNSAFMGLMRQLRDGELIVEGNDFVERELASGAQTTGDAKGKGRAADAPTMGGGLRMQLPTLQRPVAGPSEADTQHYAESSEDAVKADEDPNDAYFRQENEDYIAMQSAMQDSHQMLASPRWNPQTSEWDNLQDSWDAFEATSTGIRPLTAYQFQSNNPYLHGETSRTRHHAAHGGIPETLYESVLELEAAVQRDPTNVARWYELGVKQQENEREQKAVQALRRALELDPTHLPSWLALAVSHTNEGDRASAYNAIREWVTRNDRYAAAVAQFREAHPEPVNATQGEKLTNLMHCLMSIVRENAGGEIDADIQIALAVLLNTNEEYAKARDCFTTALAVRPDDWLLYNRVGATLANSGRPDEALQYYYTALELNPAYIRARFNLGISCINLRRYDEAAQHILDALVLQDGDSVHDPEANDKRGVTSSALWDSLKTCCLHMQRLDLATLCDRRDLEAFRLNFSMQ</sequence>
<dbReference type="InterPro" id="IPR011990">
    <property type="entry name" value="TPR-like_helical_dom_sf"/>
</dbReference>
<dbReference type="GO" id="GO:0016560">
    <property type="term" value="P:protein import into peroxisome matrix, docking"/>
    <property type="evidence" value="ECO:0007669"/>
    <property type="project" value="TreeGrafter"/>
</dbReference>
<dbReference type="SMART" id="SM00028">
    <property type="entry name" value="TPR"/>
    <property type="match status" value="4"/>
</dbReference>
<comment type="similarity">
    <text evidence="3">Belongs to the peroxisomal targeting signal receptor family.</text>
</comment>
<dbReference type="GO" id="GO:0005052">
    <property type="term" value="F:peroxisome matrix targeting signal-1 binding"/>
    <property type="evidence" value="ECO:0007669"/>
    <property type="project" value="TreeGrafter"/>
</dbReference>
<dbReference type="EMBL" id="KZ084089">
    <property type="protein sequence ID" value="OSD06848.1"/>
    <property type="molecule type" value="Genomic_DNA"/>
</dbReference>
<evidence type="ECO:0000256" key="3">
    <source>
        <dbReference type="ARBA" id="ARBA00005348"/>
    </source>
</evidence>
<accession>A0A1Y2J0C1</accession>
<dbReference type="Proteomes" id="UP000193067">
    <property type="component" value="Unassembled WGS sequence"/>
</dbReference>
<name>A0A1Y2J0C1_TRAC3</name>
<feature type="repeat" description="TPR" evidence="8">
    <location>
        <begin position="469"/>
        <end position="502"/>
    </location>
</feature>
<keyword evidence="4" id="KW-0963">Cytoplasm</keyword>
<dbReference type="PANTHER" id="PTHR10130:SF0">
    <property type="entry name" value="GH08708P"/>
    <property type="match status" value="1"/>
</dbReference>
<dbReference type="AlphaFoldDB" id="A0A1Y2J0C1"/>
<dbReference type="OrthoDB" id="10006023at2759"/>
<gene>
    <name evidence="10" type="ORF">PYCCODRAFT_1359391</name>
</gene>
<evidence type="ECO:0000256" key="6">
    <source>
        <dbReference type="ARBA" id="ARBA00022803"/>
    </source>
</evidence>
<dbReference type="PANTHER" id="PTHR10130">
    <property type="entry name" value="PEROXISOMAL TARGETING SIGNAL 1 RECEPTOR PEX5"/>
    <property type="match status" value="1"/>
</dbReference>
<dbReference type="PROSITE" id="PS50005">
    <property type="entry name" value="TPR"/>
    <property type="match status" value="3"/>
</dbReference>
<evidence type="ECO:0000313" key="10">
    <source>
        <dbReference type="EMBL" id="OSD06848.1"/>
    </source>
</evidence>
<keyword evidence="5" id="KW-0677">Repeat</keyword>
<organism evidence="10 11">
    <name type="scientific">Trametes coccinea (strain BRFM310)</name>
    <name type="common">Pycnoporus coccineus</name>
    <dbReference type="NCBI Taxonomy" id="1353009"/>
    <lineage>
        <taxon>Eukaryota</taxon>
        <taxon>Fungi</taxon>
        <taxon>Dikarya</taxon>
        <taxon>Basidiomycota</taxon>
        <taxon>Agaricomycotina</taxon>
        <taxon>Agaricomycetes</taxon>
        <taxon>Polyporales</taxon>
        <taxon>Polyporaceae</taxon>
        <taxon>Trametes</taxon>
    </lineage>
</organism>
<evidence type="ECO:0000256" key="9">
    <source>
        <dbReference type="SAM" id="MobiDB-lite"/>
    </source>
</evidence>
<evidence type="ECO:0000313" key="11">
    <source>
        <dbReference type="Proteomes" id="UP000193067"/>
    </source>
</evidence>
<proteinExistence type="inferred from homology"/>
<dbReference type="SUPFAM" id="SSF48452">
    <property type="entry name" value="TPR-like"/>
    <property type="match status" value="1"/>
</dbReference>
<evidence type="ECO:0000256" key="5">
    <source>
        <dbReference type="ARBA" id="ARBA00022737"/>
    </source>
</evidence>
<dbReference type="GO" id="GO:0005778">
    <property type="term" value="C:peroxisomal membrane"/>
    <property type="evidence" value="ECO:0007669"/>
    <property type="project" value="TreeGrafter"/>
</dbReference>
<keyword evidence="7" id="KW-0576">Peroxisome</keyword>
<feature type="compositionally biased region" description="Low complexity" evidence="9">
    <location>
        <begin position="224"/>
        <end position="242"/>
    </location>
</feature>
<evidence type="ECO:0000256" key="1">
    <source>
        <dbReference type="ARBA" id="ARBA00004275"/>
    </source>
</evidence>
<feature type="region of interest" description="Disordered" evidence="9">
    <location>
        <begin position="224"/>
        <end position="247"/>
    </location>
</feature>
<reference evidence="10 11" key="1">
    <citation type="journal article" date="2015" name="Biotechnol. Biofuels">
        <title>Enhanced degradation of softwood versus hardwood by the white-rot fungus Pycnoporus coccineus.</title>
        <authorList>
            <person name="Couturier M."/>
            <person name="Navarro D."/>
            <person name="Chevret D."/>
            <person name="Henrissat B."/>
            <person name="Piumi F."/>
            <person name="Ruiz-Duenas F.J."/>
            <person name="Martinez A.T."/>
            <person name="Grigoriev I.V."/>
            <person name="Riley R."/>
            <person name="Lipzen A."/>
            <person name="Berrin J.G."/>
            <person name="Master E.R."/>
            <person name="Rosso M.N."/>
        </authorList>
    </citation>
    <scope>NUCLEOTIDE SEQUENCE [LARGE SCALE GENOMIC DNA]</scope>
    <source>
        <strain evidence="10 11">BRFM310</strain>
    </source>
</reference>
<protein>
    <submittedName>
        <fullName evidence="10">TPR-like protein</fullName>
    </submittedName>
</protein>
<dbReference type="STRING" id="1353009.A0A1Y2J0C1"/>
<keyword evidence="6 8" id="KW-0802">TPR repeat</keyword>
<dbReference type="Pfam" id="PF14559">
    <property type="entry name" value="TPR_19"/>
    <property type="match status" value="1"/>
</dbReference>
<feature type="repeat" description="TPR" evidence="8">
    <location>
        <begin position="614"/>
        <end position="647"/>
    </location>
</feature>